<dbReference type="AlphaFoldDB" id="A0A383EIJ1"/>
<dbReference type="Gene3D" id="3.40.50.12370">
    <property type="match status" value="1"/>
</dbReference>
<dbReference type="SUPFAM" id="SSF52402">
    <property type="entry name" value="Adenine nucleotide alpha hydrolases-like"/>
    <property type="match status" value="1"/>
</dbReference>
<feature type="non-terminal residue" evidence="2">
    <location>
        <position position="196"/>
    </location>
</feature>
<evidence type="ECO:0000259" key="1">
    <source>
        <dbReference type="Pfam" id="PF00582"/>
    </source>
</evidence>
<proteinExistence type="predicted"/>
<dbReference type="Pfam" id="PF00582">
    <property type="entry name" value="Usp"/>
    <property type="match status" value="1"/>
</dbReference>
<feature type="domain" description="UspA" evidence="1">
    <location>
        <begin position="1"/>
        <end position="118"/>
    </location>
</feature>
<name>A0A383EIJ1_9ZZZZ</name>
<dbReference type="EMBL" id="UINC01226255">
    <property type="protein sequence ID" value="SVE56666.1"/>
    <property type="molecule type" value="Genomic_DNA"/>
</dbReference>
<accession>A0A383EIJ1</accession>
<evidence type="ECO:0000313" key="2">
    <source>
        <dbReference type="EMBL" id="SVE56666.1"/>
    </source>
</evidence>
<dbReference type="InterPro" id="IPR006016">
    <property type="entry name" value="UspA"/>
</dbReference>
<organism evidence="2">
    <name type="scientific">marine metagenome</name>
    <dbReference type="NCBI Taxonomy" id="408172"/>
    <lineage>
        <taxon>unclassified sequences</taxon>
        <taxon>metagenomes</taxon>
        <taxon>ecological metagenomes</taxon>
    </lineage>
</organism>
<gene>
    <name evidence="2" type="ORF">METZ01_LOCUS509520</name>
</gene>
<dbReference type="CDD" id="cd00293">
    <property type="entry name" value="USP-like"/>
    <property type="match status" value="1"/>
</dbReference>
<protein>
    <recommendedName>
        <fullName evidence="1">UspA domain-containing protein</fullName>
    </recommendedName>
</protein>
<sequence>MINRILICLDKSTYTDSAMEFACWLAKKHDASIEGLVVLDMEGIERSVGAVPLGAMKFAKTSIAAKEKECHQLIEELLEKFTNHCDAVGVRHTEFEMQGAPAEAILTESNYFDCVVIGLRTFFTYSSGAGEDEVYGTADDEPGDSLEEIMDQSLAPVFAVPLNWQPDDEFDVLIALNGSVHSMRALRQFAGLYGHT</sequence>
<reference evidence="2" key="1">
    <citation type="submission" date="2018-05" db="EMBL/GenBank/DDBJ databases">
        <authorList>
            <person name="Lanie J.A."/>
            <person name="Ng W.-L."/>
            <person name="Kazmierczak K.M."/>
            <person name="Andrzejewski T.M."/>
            <person name="Davidsen T.M."/>
            <person name="Wayne K.J."/>
            <person name="Tettelin H."/>
            <person name="Glass J.I."/>
            <person name="Rusch D."/>
            <person name="Podicherti R."/>
            <person name="Tsui H.-C.T."/>
            <person name="Winkler M.E."/>
        </authorList>
    </citation>
    <scope>NUCLEOTIDE SEQUENCE</scope>
</reference>